<sequence>MSSAAWRGVSNEAMRLILSLMSRRPESRPAYAAVRAHPWFARVAASGPSVGGAEARALPFVPPPRPPGLEDATAPRGSTPPPQSSLLPAPSLAPPSLSMPALPLAPTVNDPEVEEGLAFVCTTLDPKRVHDLAGDLQLLLLPEPHAIGRVRAVTLRFDGRGGVTPLPHATPSPLAVTACTRLGLLRWATGEGPFTPAADPAVGSLAPRLVSALAPERRAFRAQLAGCESRQRLLAISRHSPRTLATWEGFVKDGLKNIRTKKRRREEPAEDAVT</sequence>
<evidence type="ECO:0000313" key="2">
    <source>
        <dbReference type="EnsemblProtists" id="EOD04896"/>
    </source>
</evidence>
<dbReference type="AlphaFoldDB" id="A0A0D3I0W1"/>
<feature type="region of interest" description="Disordered" evidence="1">
    <location>
        <begin position="55"/>
        <end position="92"/>
    </location>
</feature>
<dbReference type="GeneID" id="17251046"/>
<keyword evidence="3" id="KW-1185">Reference proteome</keyword>
<dbReference type="KEGG" id="ehx:EMIHUDRAFT_250402"/>
<dbReference type="Proteomes" id="UP000013827">
    <property type="component" value="Unassembled WGS sequence"/>
</dbReference>
<protein>
    <recommendedName>
        <fullName evidence="4">Protein kinase domain-containing protein</fullName>
    </recommendedName>
</protein>
<proteinExistence type="predicted"/>
<dbReference type="InterPro" id="IPR011009">
    <property type="entry name" value="Kinase-like_dom_sf"/>
</dbReference>
<dbReference type="PaxDb" id="2903-EOD04896"/>
<dbReference type="HOGENOM" id="CLU_1017195_0_0_1"/>
<dbReference type="SUPFAM" id="SSF56112">
    <property type="entry name" value="Protein kinase-like (PK-like)"/>
    <property type="match status" value="1"/>
</dbReference>
<reference evidence="3" key="1">
    <citation type="journal article" date="2013" name="Nature">
        <title>Pan genome of the phytoplankton Emiliania underpins its global distribution.</title>
        <authorList>
            <person name="Read B.A."/>
            <person name="Kegel J."/>
            <person name="Klute M.J."/>
            <person name="Kuo A."/>
            <person name="Lefebvre S.C."/>
            <person name="Maumus F."/>
            <person name="Mayer C."/>
            <person name="Miller J."/>
            <person name="Monier A."/>
            <person name="Salamov A."/>
            <person name="Young J."/>
            <person name="Aguilar M."/>
            <person name="Claverie J.M."/>
            <person name="Frickenhaus S."/>
            <person name="Gonzalez K."/>
            <person name="Herman E.K."/>
            <person name="Lin Y.C."/>
            <person name="Napier J."/>
            <person name="Ogata H."/>
            <person name="Sarno A.F."/>
            <person name="Shmutz J."/>
            <person name="Schroeder D."/>
            <person name="de Vargas C."/>
            <person name="Verret F."/>
            <person name="von Dassow P."/>
            <person name="Valentin K."/>
            <person name="Van de Peer Y."/>
            <person name="Wheeler G."/>
            <person name="Dacks J.B."/>
            <person name="Delwiche C.F."/>
            <person name="Dyhrman S.T."/>
            <person name="Glockner G."/>
            <person name="John U."/>
            <person name="Richards T."/>
            <person name="Worden A.Z."/>
            <person name="Zhang X."/>
            <person name="Grigoriev I.V."/>
            <person name="Allen A.E."/>
            <person name="Bidle K."/>
            <person name="Borodovsky M."/>
            <person name="Bowler C."/>
            <person name="Brownlee C."/>
            <person name="Cock J.M."/>
            <person name="Elias M."/>
            <person name="Gladyshev V.N."/>
            <person name="Groth M."/>
            <person name="Guda C."/>
            <person name="Hadaegh A."/>
            <person name="Iglesias-Rodriguez M.D."/>
            <person name="Jenkins J."/>
            <person name="Jones B.M."/>
            <person name="Lawson T."/>
            <person name="Leese F."/>
            <person name="Lindquist E."/>
            <person name="Lobanov A."/>
            <person name="Lomsadze A."/>
            <person name="Malik S.B."/>
            <person name="Marsh M.E."/>
            <person name="Mackinder L."/>
            <person name="Mock T."/>
            <person name="Mueller-Roeber B."/>
            <person name="Pagarete A."/>
            <person name="Parker M."/>
            <person name="Probert I."/>
            <person name="Quesneville H."/>
            <person name="Raines C."/>
            <person name="Rensing S.A."/>
            <person name="Riano-Pachon D.M."/>
            <person name="Richier S."/>
            <person name="Rokitta S."/>
            <person name="Shiraiwa Y."/>
            <person name="Soanes D.M."/>
            <person name="van der Giezen M."/>
            <person name="Wahlund T.M."/>
            <person name="Williams B."/>
            <person name="Wilson W."/>
            <person name="Wolfe G."/>
            <person name="Wurch L.L."/>
        </authorList>
    </citation>
    <scope>NUCLEOTIDE SEQUENCE</scope>
</reference>
<name>A0A0D3I0W1_EMIH1</name>
<evidence type="ECO:0000256" key="1">
    <source>
        <dbReference type="SAM" id="MobiDB-lite"/>
    </source>
</evidence>
<organism evidence="2 3">
    <name type="scientific">Emiliania huxleyi (strain CCMP1516)</name>
    <dbReference type="NCBI Taxonomy" id="280463"/>
    <lineage>
        <taxon>Eukaryota</taxon>
        <taxon>Haptista</taxon>
        <taxon>Haptophyta</taxon>
        <taxon>Prymnesiophyceae</taxon>
        <taxon>Isochrysidales</taxon>
        <taxon>Noelaerhabdaceae</taxon>
        <taxon>Emiliania</taxon>
    </lineage>
</organism>
<evidence type="ECO:0008006" key="4">
    <source>
        <dbReference type="Google" id="ProtNLM"/>
    </source>
</evidence>
<evidence type="ECO:0000313" key="3">
    <source>
        <dbReference type="Proteomes" id="UP000013827"/>
    </source>
</evidence>
<reference evidence="2" key="2">
    <citation type="submission" date="2024-10" db="UniProtKB">
        <authorList>
            <consortium name="EnsemblProtists"/>
        </authorList>
    </citation>
    <scope>IDENTIFICATION</scope>
</reference>
<dbReference type="RefSeq" id="XP_005757325.1">
    <property type="nucleotide sequence ID" value="XM_005757268.1"/>
</dbReference>
<dbReference type="EnsemblProtists" id="EOD04896">
    <property type="protein sequence ID" value="EOD04896"/>
    <property type="gene ID" value="EMIHUDRAFT_250402"/>
</dbReference>
<accession>A0A0D3I0W1</accession>